<comment type="caution">
    <text evidence="1">The sequence shown here is derived from an EMBL/GenBank/DDBJ whole genome shotgun (WGS) entry which is preliminary data.</text>
</comment>
<organism evidence="1 2">
    <name type="scientific">Streptomyces lonarensis</name>
    <dbReference type="NCBI Taxonomy" id="700599"/>
    <lineage>
        <taxon>Bacteria</taxon>
        <taxon>Bacillati</taxon>
        <taxon>Actinomycetota</taxon>
        <taxon>Actinomycetes</taxon>
        <taxon>Kitasatosporales</taxon>
        <taxon>Streptomycetaceae</taxon>
        <taxon>Streptomyces</taxon>
    </lineage>
</organism>
<gene>
    <name evidence="1" type="ORF">HCN56_00275</name>
</gene>
<keyword evidence="2" id="KW-1185">Reference proteome</keyword>
<dbReference type="RefSeq" id="WP_167967353.1">
    <property type="nucleotide sequence ID" value="NZ_BHZG01000008.1"/>
</dbReference>
<dbReference type="InterPro" id="IPR045675">
    <property type="entry name" value="DUF6195"/>
</dbReference>
<dbReference type="Proteomes" id="UP000578686">
    <property type="component" value="Unassembled WGS sequence"/>
</dbReference>
<dbReference type="EMBL" id="JAAVJD010000001">
    <property type="protein sequence ID" value="NJQ04050.1"/>
    <property type="molecule type" value="Genomic_DNA"/>
</dbReference>
<dbReference type="Pfam" id="PF19695">
    <property type="entry name" value="DUF6195"/>
    <property type="match status" value="1"/>
</dbReference>
<dbReference type="AlphaFoldDB" id="A0A7X6HX78"/>
<evidence type="ECO:0000313" key="2">
    <source>
        <dbReference type="Proteomes" id="UP000578686"/>
    </source>
</evidence>
<proteinExistence type="predicted"/>
<reference evidence="1 2" key="1">
    <citation type="submission" date="2020-03" db="EMBL/GenBank/DDBJ databases">
        <title>Draft genome of Streptomyces sp. ventii, isolated from the Axial Seamount in the Pacific Ocean, and resequencing of the two type strains Streptomyces lonarensis strain NCL 716 and Streptomyces bohaiensis strain 11A07.</title>
        <authorList>
            <person name="Loughran R.M."/>
            <person name="Pfannmuller K.M."/>
            <person name="Wasson B.J."/>
            <person name="Deadmond M.C."/>
            <person name="Paddock B.E."/>
            <person name="Koyack M.J."/>
            <person name="Gallegos D.A."/>
            <person name="Mitchell E.A."/>
            <person name="Ushijima B."/>
            <person name="Saw J.H."/>
            <person name="Mcphail K.L."/>
            <person name="Videau P."/>
        </authorList>
    </citation>
    <scope>NUCLEOTIDE SEQUENCE [LARGE SCALE GENOMIC DNA]</scope>
    <source>
        <strain evidence="1 2">NCL716</strain>
    </source>
</reference>
<name>A0A7X6HX78_9ACTN</name>
<sequence length="139" mass="14956">MSHPIMSAALRHLAATEARHKTAREAAFRTWGPRSVTAASKYARALLGDAAVTLGWEALSLLSFDEDLQASAQLGTLSGQRFELHYADQGGTERIVLRVSCTSCPRTEAHQVTSLDGLGRLLSRSPAWQDIGSHDGGNL</sequence>
<evidence type="ECO:0000313" key="1">
    <source>
        <dbReference type="EMBL" id="NJQ04050.1"/>
    </source>
</evidence>
<protein>
    <submittedName>
        <fullName evidence="1">Uncharacterized protein</fullName>
    </submittedName>
</protein>
<accession>A0A7X6HX78</accession>